<keyword evidence="6" id="KW-0282">Flagellum</keyword>
<protein>
    <submittedName>
        <fullName evidence="6">Flagellar hook-associated protein 3 FlgL</fullName>
    </submittedName>
</protein>
<dbReference type="EMBL" id="QGUB01000008">
    <property type="protein sequence ID" value="PWW44427.1"/>
    <property type="molecule type" value="Genomic_DNA"/>
</dbReference>
<dbReference type="Proteomes" id="UP000246483">
    <property type="component" value="Unassembled WGS sequence"/>
</dbReference>
<evidence type="ECO:0000256" key="3">
    <source>
        <dbReference type="ARBA" id="ARBA00005709"/>
    </source>
</evidence>
<dbReference type="GO" id="GO:0005198">
    <property type="term" value="F:structural molecule activity"/>
    <property type="evidence" value="ECO:0007669"/>
    <property type="project" value="InterPro"/>
</dbReference>
<dbReference type="PANTHER" id="PTHR42792">
    <property type="entry name" value="FLAGELLIN"/>
    <property type="match status" value="1"/>
</dbReference>
<dbReference type="PANTHER" id="PTHR42792:SF1">
    <property type="entry name" value="FLAGELLAR HOOK-ASSOCIATED PROTEIN 3"/>
    <property type="match status" value="1"/>
</dbReference>
<keyword evidence="4" id="KW-0975">Bacterial flagellum</keyword>
<dbReference type="NCBIfam" id="TIGR02550">
    <property type="entry name" value="flagell_flgL"/>
    <property type="match status" value="1"/>
</dbReference>
<comment type="subcellular location">
    <subcellularLocation>
        <location evidence="1">Bacterial flagellum</location>
    </subcellularLocation>
    <subcellularLocation>
        <location evidence="2">Secreted</location>
    </subcellularLocation>
</comment>
<comment type="similarity">
    <text evidence="3">Belongs to the bacterial flagellin family.</text>
</comment>
<proteinExistence type="inferred from homology"/>
<dbReference type="GO" id="GO:0071973">
    <property type="term" value="P:bacterial-type flagellum-dependent cell motility"/>
    <property type="evidence" value="ECO:0007669"/>
    <property type="project" value="InterPro"/>
</dbReference>
<dbReference type="GO" id="GO:0005576">
    <property type="term" value="C:extracellular region"/>
    <property type="evidence" value="ECO:0007669"/>
    <property type="project" value="UniProtKB-SubCell"/>
</dbReference>
<feature type="domain" description="Flagellin N-terminal" evidence="5">
    <location>
        <begin position="8"/>
        <end position="140"/>
    </location>
</feature>
<name>A0A317R8L5_9BURK</name>
<dbReference type="SUPFAM" id="SSF64518">
    <property type="entry name" value="Phase 1 flagellin"/>
    <property type="match status" value="1"/>
</dbReference>
<evidence type="ECO:0000313" key="7">
    <source>
        <dbReference type="Proteomes" id="UP000246483"/>
    </source>
</evidence>
<reference evidence="6 7" key="1">
    <citation type="submission" date="2018-05" db="EMBL/GenBank/DDBJ databases">
        <title>Genomic Encyclopedia of Type Strains, Phase IV (KMG-IV): sequencing the most valuable type-strain genomes for metagenomic binning, comparative biology and taxonomic classification.</title>
        <authorList>
            <person name="Goeker M."/>
        </authorList>
    </citation>
    <scope>NUCLEOTIDE SEQUENCE [LARGE SCALE GENOMIC DNA]</scope>
    <source>
        <strain evidence="6 7">DSM 26006</strain>
    </source>
</reference>
<evidence type="ECO:0000259" key="5">
    <source>
        <dbReference type="Pfam" id="PF00669"/>
    </source>
</evidence>
<gene>
    <name evidence="6" type="ORF">DFR36_108104</name>
</gene>
<dbReference type="InterPro" id="IPR001492">
    <property type="entry name" value="Flagellin"/>
</dbReference>
<dbReference type="Gene3D" id="1.20.1330.10">
    <property type="entry name" value="f41 fragment of flagellin, N-terminal domain"/>
    <property type="match status" value="2"/>
</dbReference>
<evidence type="ECO:0000256" key="1">
    <source>
        <dbReference type="ARBA" id="ARBA00004365"/>
    </source>
</evidence>
<organism evidence="6 7">
    <name type="scientific">Melaminivora alkalimesophila</name>
    <dbReference type="NCBI Taxonomy" id="1165852"/>
    <lineage>
        <taxon>Bacteria</taxon>
        <taxon>Pseudomonadati</taxon>
        <taxon>Pseudomonadota</taxon>
        <taxon>Betaproteobacteria</taxon>
        <taxon>Burkholderiales</taxon>
        <taxon>Comamonadaceae</taxon>
        <taxon>Melaminivora</taxon>
    </lineage>
</organism>
<evidence type="ECO:0000313" key="6">
    <source>
        <dbReference type="EMBL" id="PWW44427.1"/>
    </source>
</evidence>
<evidence type="ECO:0000256" key="4">
    <source>
        <dbReference type="ARBA" id="ARBA00023143"/>
    </source>
</evidence>
<dbReference type="Pfam" id="PF00669">
    <property type="entry name" value="Flagellin_N"/>
    <property type="match status" value="1"/>
</dbReference>
<keyword evidence="6" id="KW-0966">Cell projection</keyword>
<dbReference type="InterPro" id="IPR001029">
    <property type="entry name" value="Flagellin_N"/>
</dbReference>
<evidence type="ECO:0000256" key="2">
    <source>
        <dbReference type="ARBA" id="ARBA00004613"/>
    </source>
</evidence>
<accession>A0A317R8L5</accession>
<keyword evidence="6" id="KW-0969">Cilium</keyword>
<comment type="caution">
    <text evidence="6">The sequence shown here is derived from an EMBL/GenBank/DDBJ whole genome shotgun (WGS) entry which is preliminary data.</text>
</comment>
<dbReference type="RefSeq" id="WP_019374834.1">
    <property type="nucleotide sequence ID" value="NZ_ALEE01000650.1"/>
</dbReference>
<dbReference type="OrthoDB" id="9768249at2"/>
<sequence>MTTFQRVATANMYDSALRNLAARQKSVADLQENLTAGKRVVRASDDPVAAAQAERALTRISRIQAEQRQLEVQRGSMALAESTLGDAVGLVQEMRQLIVAAGNGTLKPEDRKTYANQIQSLREQLAEVINRKDTNGAPLLGALGSALQPFVGPQPGTPTYEFNGLPGQASSSGTSIATALDGHDALMFDVQRDGVYHAGLSNDQGTSFSGRPIATDMVQVKNPEKLARDGNGQPFSYSVRITGFQTPAAPDDAAGNYEAAYEIFRSDDPSNPIQTGVTGVLKEGMPADITFKIEAGVNPGDPDDAVLEFTLKSTPKQGPSGTLENPFSVGDTVTVQPSTGMMDVVDRVVSDLRGASDGTLAAQAVSQALAHLDIGMERLHNIRGYAGELLNRADRISSDQETRSIQLEGDRSRAEDLDMVQGISDFQNAHVGYEAALKSYAQVQRMSLFDFLR</sequence>
<keyword evidence="7" id="KW-1185">Reference proteome</keyword>
<dbReference type="GO" id="GO:0009424">
    <property type="term" value="C:bacterial-type flagellum hook"/>
    <property type="evidence" value="ECO:0007669"/>
    <property type="project" value="InterPro"/>
</dbReference>
<dbReference type="AlphaFoldDB" id="A0A317R8L5"/>
<dbReference type="InterPro" id="IPR013384">
    <property type="entry name" value="Flagell_FlgL"/>
</dbReference>